<sequence>MYDKNLLSSKEFYPLFKKITIFTKMTSAFIKKEAKRQFSQFSD</sequence>
<protein>
    <submittedName>
        <fullName evidence="1">Uncharacterized protein</fullName>
    </submittedName>
</protein>
<dbReference type="Proteomes" id="UP000002973">
    <property type="component" value="Unassembled WGS sequence"/>
</dbReference>
<evidence type="ECO:0000313" key="2">
    <source>
        <dbReference type="Proteomes" id="UP000002973"/>
    </source>
</evidence>
<evidence type="ECO:0000313" key="1">
    <source>
        <dbReference type="EMBL" id="EFU23318.1"/>
    </source>
</evidence>
<organism evidence="1 2">
    <name type="scientific">Streptococcus anginosus F0211</name>
    <dbReference type="NCBI Taxonomy" id="706437"/>
    <lineage>
        <taxon>Bacteria</taxon>
        <taxon>Bacillati</taxon>
        <taxon>Bacillota</taxon>
        <taxon>Bacilli</taxon>
        <taxon>Lactobacillales</taxon>
        <taxon>Streptococcaceae</taxon>
        <taxon>Streptococcus</taxon>
        <taxon>Streptococcus anginosus group</taxon>
    </lineage>
</organism>
<reference evidence="1 2" key="1">
    <citation type="submission" date="2010-11" db="EMBL/GenBank/DDBJ databases">
        <authorList>
            <person name="Weinstock G."/>
            <person name="Sodergren E."/>
            <person name="Clifton S."/>
            <person name="Fulton L."/>
            <person name="Fulton B."/>
            <person name="Courtney L."/>
            <person name="Fronick C."/>
            <person name="Harrison M."/>
            <person name="Strong C."/>
            <person name="Farmer C."/>
            <person name="Delahaunty K."/>
            <person name="Markovic C."/>
            <person name="Hall O."/>
            <person name="Minx P."/>
            <person name="Tomlinson C."/>
            <person name="Mitreva M."/>
            <person name="Hou S."/>
            <person name="Chen J."/>
            <person name="Wollam A."/>
            <person name="Pepin K.H."/>
            <person name="Johnson M."/>
            <person name="Bhonagiri V."/>
            <person name="Zhang X."/>
            <person name="Suruliraj S."/>
            <person name="Warren W."/>
            <person name="Chinwalla A."/>
            <person name="Mardis E.R."/>
            <person name="Wilson R.K."/>
        </authorList>
    </citation>
    <scope>NUCLEOTIDE SEQUENCE [LARGE SCALE GENOMIC DNA]</scope>
    <source>
        <strain evidence="1 2">F0211</strain>
    </source>
</reference>
<dbReference type="AlphaFoldDB" id="E6IYH7"/>
<comment type="caution">
    <text evidence="1">The sequence shown here is derived from an EMBL/GenBank/DDBJ whole genome shotgun (WGS) entry which is preliminary data.</text>
</comment>
<proteinExistence type="predicted"/>
<accession>E6IYH7</accession>
<gene>
    <name evidence="1" type="ORF">HMPREF0813_00039</name>
</gene>
<dbReference type="EMBL" id="AECT01000001">
    <property type="protein sequence ID" value="EFU23318.1"/>
    <property type="molecule type" value="Genomic_DNA"/>
</dbReference>
<name>E6IYH7_STRAP</name>